<evidence type="ECO:0000313" key="3">
    <source>
        <dbReference type="Proteomes" id="UP000613840"/>
    </source>
</evidence>
<protein>
    <recommendedName>
        <fullName evidence="1">Dynamin N-terminal domain-containing protein</fullName>
    </recommendedName>
</protein>
<keyword evidence="3" id="KW-1185">Reference proteome</keyword>
<accession>A0A917W7J4</accession>
<dbReference type="PANTHER" id="PTHR43681">
    <property type="entry name" value="TRANSMEMBRANE GTPASE FZO"/>
    <property type="match status" value="1"/>
</dbReference>
<reference evidence="2" key="1">
    <citation type="journal article" date="2014" name="Int. J. Syst. Evol. Microbiol.">
        <title>Complete genome sequence of Corynebacterium casei LMG S-19264T (=DSM 44701T), isolated from a smear-ripened cheese.</title>
        <authorList>
            <consortium name="US DOE Joint Genome Institute (JGI-PGF)"/>
            <person name="Walter F."/>
            <person name="Albersmeier A."/>
            <person name="Kalinowski J."/>
            <person name="Ruckert C."/>
        </authorList>
    </citation>
    <scope>NUCLEOTIDE SEQUENCE</scope>
    <source>
        <strain evidence="2">CGMCC 4.7306</strain>
    </source>
</reference>
<dbReference type="InterPro" id="IPR051943">
    <property type="entry name" value="TRAFAC_Dynamin-like_GTPase"/>
</dbReference>
<dbReference type="Gene3D" id="3.40.50.300">
    <property type="entry name" value="P-loop containing nucleotide triphosphate hydrolases"/>
    <property type="match status" value="1"/>
</dbReference>
<dbReference type="EMBL" id="BMMZ01000014">
    <property type="protein sequence ID" value="GGL79302.1"/>
    <property type="molecule type" value="Genomic_DNA"/>
</dbReference>
<dbReference type="AlphaFoldDB" id="A0A917W7J4"/>
<name>A0A917W7J4_9ACTN</name>
<dbReference type="SUPFAM" id="SSF52540">
    <property type="entry name" value="P-loop containing nucleoside triphosphate hydrolases"/>
    <property type="match status" value="1"/>
</dbReference>
<dbReference type="InterPro" id="IPR027417">
    <property type="entry name" value="P-loop_NTPase"/>
</dbReference>
<evidence type="ECO:0000259" key="1">
    <source>
        <dbReference type="Pfam" id="PF00350"/>
    </source>
</evidence>
<gene>
    <name evidence="2" type="ORF">GCM10011575_42110</name>
</gene>
<organism evidence="2 3">
    <name type="scientific">Microlunatus endophyticus</name>
    <dbReference type="NCBI Taxonomy" id="1716077"/>
    <lineage>
        <taxon>Bacteria</taxon>
        <taxon>Bacillati</taxon>
        <taxon>Actinomycetota</taxon>
        <taxon>Actinomycetes</taxon>
        <taxon>Propionibacteriales</taxon>
        <taxon>Propionibacteriaceae</taxon>
        <taxon>Microlunatus</taxon>
    </lineage>
</organism>
<dbReference type="CDD" id="cd09912">
    <property type="entry name" value="DLP_2"/>
    <property type="match status" value="1"/>
</dbReference>
<dbReference type="Proteomes" id="UP000613840">
    <property type="component" value="Unassembled WGS sequence"/>
</dbReference>
<feature type="domain" description="Dynamin N-terminal" evidence="1">
    <location>
        <begin position="1"/>
        <end position="145"/>
    </location>
</feature>
<evidence type="ECO:0000313" key="2">
    <source>
        <dbReference type="EMBL" id="GGL79302.1"/>
    </source>
</evidence>
<proteinExistence type="predicted"/>
<comment type="caution">
    <text evidence="2">The sequence shown here is derived from an EMBL/GenBank/DDBJ whole genome shotgun (WGS) entry which is preliminary data.</text>
</comment>
<dbReference type="InterPro" id="IPR045063">
    <property type="entry name" value="Dynamin_N"/>
</dbReference>
<dbReference type="Pfam" id="PF00350">
    <property type="entry name" value="Dynamin_N"/>
    <property type="match status" value="1"/>
</dbReference>
<sequence length="775" mass="83808">MNAILGAEYLPTGALPMTSVVTTVTYGSAARATVRRRDAALPIDVPLDELADYVARSGSRRSVLEVVSADVEVPANLLRLGFAFVDTPGVGSEDELSTATTRQYLPQADAAVFVTGFDSPLTATELSFVSELQQRVGRLFVVINKRDLVSSDQVAEVESYVSERLAERDVSGQSVHSVSALKALQARTAGDHQMLAESGLPALEKDLLGFLTREKAQLLLDRAAQRAEELVADLQRDLRLGELGSDVETANEITHRVETEVAGLRAQVADTVVRLDQTASQALSRLLRARRASWRAELHSELSRTTDDMIRIVDEGSPEGREGSDVSSADIATLLTRSTQPTYEAWWNKHVAATREALTTAAAELIGDLTGTDGAVVAMGRRAAELSGDRPSDDQGWSVADVPCFSIAPATWTIPVDFGRRARRRGPTTEEFQAATATGIELASDRALAELHDRLVAAIPRWVERFADVARHDVDQAVTRFRHQLTVPPSDTDRQAVADLATGLPTFRTGLRDLVDDTSPVAVEAVDPRGAMPSPATTRQLPTNGALTCVICSRLQRALSEVLSHEQFRLATMQRAQAEHASEGGFCRLHTWEYAAMASPVGISAGYARLAETLAAALDEVAAQRPASLDVPTTGREFAPDLARAVGEQVTRTDSCRVCIELARVEAEQAAIVAHSPNPVQEAAMTGGDRTPVLCLHHLAAVLAARPDTHRARTLTRALAAQLHRASEDMRSFVLAREAIRRGLITTEENKAYEDVLRLIAGLPALARPWKQSED</sequence>
<dbReference type="PANTHER" id="PTHR43681:SF1">
    <property type="entry name" value="SARCALUMENIN"/>
    <property type="match status" value="1"/>
</dbReference>
<reference evidence="2" key="2">
    <citation type="submission" date="2020-09" db="EMBL/GenBank/DDBJ databases">
        <authorList>
            <person name="Sun Q."/>
            <person name="Zhou Y."/>
        </authorList>
    </citation>
    <scope>NUCLEOTIDE SEQUENCE</scope>
    <source>
        <strain evidence="2">CGMCC 4.7306</strain>
    </source>
</reference>